<dbReference type="EMBL" id="CP126446">
    <property type="protein sequence ID" value="WIG00143.1"/>
    <property type="molecule type" value="Genomic_DNA"/>
</dbReference>
<feature type="domain" description="Aminoglycoside phosphotransferase" evidence="2">
    <location>
        <begin position="28"/>
        <end position="224"/>
    </location>
</feature>
<gene>
    <name evidence="3" type="ORF">QNI29_06390</name>
</gene>
<dbReference type="RefSeq" id="WP_284526991.1">
    <property type="nucleotide sequence ID" value="NZ_CP126446.1"/>
</dbReference>
<reference evidence="3 4" key="1">
    <citation type="submission" date="2023-05" db="EMBL/GenBank/DDBJ databases">
        <title>Comparative genomics reveals the evidence of polycyclic aromatic hydrocarbons degradation in moderately halophilic genus Pontibacillus.</title>
        <authorList>
            <person name="Yang H."/>
            <person name="Qian Z."/>
        </authorList>
    </citation>
    <scope>NUCLEOTIDE SEQUENCE [LARGE SCALE GENOMIC DNA]</scope>
    <source>
        <strain evidence="4">HN14</strain>
    </source>
</reference>
<name>A0ABY8V2H2_9BACI</name>
<evidence type="ECO:0000313" key="4">
    <source>
        <dbReference type="Proteomes" id="UP001236652"/>
    </source>
</evidence>
<accession>A0ABY8V2H2</accession>
<protein>
    <submittedName>
        <fullName evidence="3">Phosphotransferase</fullName>
    </submittedName>
</protein>
<dbReference type="InterPro" id="IPR002575">
    <property type="entry name" value="Aminoglycoside_PTrfase"/>
</dbReference>
<organism evidence="3 4">
    <name type="scientific">Pontibacillus chungwhensis</name>
    <dbReference type="NCBI Taxonomy" id="265426"/>
    <lineage>
        <taxon>Bacteria</taxon>
        <taxon>Bacillati</taxon>
        <taxon>Bacillota</taxon>
        <taxon>Bacilli</taxon>
        <taxon>Bacillales</taxon>
        <taxon>Bacillaceae</taxon>
        <taxon>Pontibacillus</taxon>
    </lineage>
</organism>
<keyword evidence="4" id="KW-1185">Reference proteome</keyword>
<dbReference type="InterPro" id="IPR011009">
    <property type="entry name" value="Kinase-like_dom_sf"/>
</dbReference>
<proteinExistence type="inferred from homology"/>
<comment type="similarity">
    <text evidence="1">Belongs to the pseudomonas-type ThrB family.</text>
</comment>
<dbReference type="InterPro" id="IPR050249">
    <property type="entry name" value="Pseudomonas-type_ThrB"/>
</dbReference>
<sequence>MILLNKIHEVLSGLYPVEINKVEAVTDEMFRCTSAEEEYFARITNYKSYDEQLEEVHYTNFLFNEGLGVSQAIPSINGRAVEKVILEGREIFTVLYKSAPGAHLPKENWNTDVLKEVGRQIGKMHRLSKKYEEVHQIRSIKDWHENEEYAFLKYIPVEESIIRDIADEVRSSIKKIPRDPSNYGLIHGDIWLENILVDEDLNLTMVDFQDCEKHFYIFDLAVPLYSALEYSFIGGGNIIEYGNRITGAMIEGYEEEHSLSPEMVEKLPLFMKLKEIFEYSLMHMYWDKDHLTEEQVRIMNHVRMRIEGNHSILNT</sequence>
<evidence type="ECO:0000259" key="2">
    <source>
        <dbReference type="Pfam" id="PF01636"/>
    </source>
</evidence>
<dbReference type="Gene3D" id="3.90.1200.10">
    <property type="match status" value="1"/>
</dbReference>
<evidence type="ECO:0000313" key="3">
    <source>
        <dbReference type="EMBL" id="WIG00143.1"/>
    </source>
</evidence>
<dbReference type="SUPFAM" id="SSF56112">
    <property type="entry name" value="Protein kinase-like (PK-like)"/>
    <property type="match status" value="1"/>
</dbReference>
<dbReference type="PANTHER" id="PTHR21064">
    <property type="entry name" value="AMINOGLYCOSIDE PHOSPHOTRANSFERASE DOMAIN-CONTAINING PROTEIN-RELATED"/>
    <property type="match status" value="1"/>
</dbReference>
<dbReference type="PANTHER" id="PTHR21064:SF6">
    <property type="entry name" value="AMINOGLYCOSIDE PHOSPHOTRANSFERASE DOMAIN-CONTAINING PROTEIN"/>
    <property type="match status" value="1"/>
</dbReference>
<evidence type="ECO:0000256" key="1">
    <source>
        <dbReference type="ARBA" id="ARBA00038240"/>
    </source>
</evidence>
<dbReference type="Pfam" id="PF01636">
    <property type="entry name" value="APH"/>
    <property type="match status" value="1"/>
</dbReference>
<dbReference type="Proteomes" id="UP001236652">
    <property type="component" value="Chromosome"/>
</dbReference>